<reference evidence="15 16" key="1">
    <citation type="journal article" date="2015" name="BMC Genomics">
        <title>Gene expression during zombie ant biting behavior reflects the complexity underlying fungal parasitic behavioral manipulation.</title>
        <authorList>
            <person name="de Bekker C."/>
            <person name="Ohm R.A."/>
            <person name="Loreto R.G."/>
            <person name="Sebastian A."/>
            <person name="Albert I."/>
            <person name="Merrow M."/>
            <person name="Brachmann A."/>
            <person name="Hughes D.P."/>
        </authorList>
    </citation>
    <scope>NUCLEOTIDE SEQUENCE [LARGE SCALE GENOMIC DNA]</scope>
    <source>
        <strain evidence="15 16">SC16a</strain>
    </source>
</reference>
<accession>A0A2A9PEF5</accession>
<dbReference type="GO" id="GO:0030904">
    <property type="term" value="C:retromer complex"/>
    <property type="evidence" value="ECO:0007669"/>
    <property type="project" value="TreeGrafter"/>
</dbReference>
<gene>
    <name evidence="15" type="ORF">XA68_12665</name>
</gene>
<dbReference type="EMBL" id="LAZP02000217">
    <property type="protein sequence ID" value="PFH59206.1"/>
    <property type="molecule type" value="Genomic_DNA"/>
</dbReference>
<evidence type="ECO:0000256" key="13">
    <source>
        <dbReference type="SAM" id="MobiDB-lite"/>
    </source>
</evidence>
<comment type="similarity">
    <text evidence="4">Belongs to the sorting nexin family.</text>
</comment>
<comment type="function">
    <text evidence="12">Required for retention of late Golgi membrane proteins. Component of the retrieval machinery that functions by direct interaction with the cytosolic tails of certain TGN membrane proteins during the sorting/budding process at the prevacuolar compartment. Binds phosphatidylinositol 3-phosphate (PtdIns(P3)).</text>
</comment>
<dbReference type="CDD" id="cd07295">
    <property type="entry name" value="PX_Grd19"/>
    <property type="match status" value="1"/>
</dbReference>
<keyword evidence="7" id="KW-0963">Cytoplasm</keyword>
<name>A0A2A9PEF5_OPHUN</name>
<dbReference type="OrthoDB" id="5227681at2759"/>
<dbReference type="InterPro" id="IPR042138">
    <property type="entry name" value="PX_Grd19_PX"/>
</dbReference>
<dbReference type="InterPro" id="IPR051074">
    <property type="entry name" value="Sorting_Nexin"/>
</dbReference>
<evidence type="ECO:0000256" key="2">
    <source>
        <dbReference type="ARBA" id="ARBA00004255"/>
    </source>
</evidence>
<keyword evidence="10" id="KW-0446">Lipid-binding</keyword>
<protein>
    <recommendedName>
        <fullName evidence="5">Sorting nexin-3</fullName>
    </recommendedName>
</protein>
<evidence type="ECO:0000256" key="5">
    <source>
        <dbReference type="ARBA" id="ARBA00020436"/>
    </source>
</evidence>
<dbReference type="SMART" id="SM00312">
    <property type="entry name" value="PX"/>
    <property type="match status" value="1"/>
</dbReference>
<dbReference type="GO" id="GO:0015031">
    <property type="term" value="P:protein transport"/>
    <property type="evidence" value="ECO:0007669"/>
    <property type="project" value="UniProtKB-KW"/>
</dbReference>
<evidence type="ECO:0000259" key="14">
    <source>
        <dbReference type="PROSITE" id="PS50195"/>
    </source>
</evidence>
<dbReference type="GO" id="GO:0032266">
    <property type="term" value="F:phosphatidylinositol-3-phosphate binding"/>
    <property type="evidence" value="ECO:0007669"/>
    <property type="project" value="InterPro"/>
</dbReference>
<dbReference type="Proteomes" id="UP000037136">
    <property type="component" value="Unassembled WGS sequence"/>
</dbReference>
<keyword evidence="6" id="KW-0813">Transport</keyword>
<comment type="caution">
    <text evidence="15">The sequence shown here is derived from an EMBL/GenBank/DDBJ whole genome shotgun (WGS) entry which is preliminary data.</text>
</comment>
<dbReference type="SUPFAM" id="SSF64268">
    <property type="entry name" value="PX domain"/>
    <property type="match status" value="1"/>
</dbReference>
<dbReference type="GO" id="GO:0032456">
    <property type="term" value="P:endocytic recycling"/>
    <property type="evidence" value="ECO:0007669"/>
    <property type="project" value="TreeGrafter"/>
</dbReference>
<proteinExistence type="inferred from homology"/>
<evidence type="ECO:0000256" key="6">
    <source>
        <dbReference type="ARBA" id="ARBA00022448"/>
    </source>
</evidence>
<evidence type="ECO:0000256" key="1">
    <source>
        <dbReference type="ARBA" id="ARBA00004179"/>
    </source>
</evidence>
<keyword evidence="11" id="KW-0472">Membrane</keyword>
<evidence type="ECO:0000256" key="10">
    <source>
        <dbReference type="ARBA" id="ARBA00023121"/>
    </source>
</evidence>
<dbReference type="GO" id="GO:0031901">
    <property type="term" value="C:early endosome membrane"/>
    <property type="evidence" value="ECO:0007669"/>
    <property type="project" value="TreeGrafter"/>
</dbReference>
<sequence>MSSRPASTPLCKGNLQSHNVSRPRSATPWPLNPTRRSKIGRPADGISRRSVRQAAKFQMMSDGADDGSPPKAPKSPTLHRPIMQAMPDTRQQSFDEIYGPPENFLEIEVRCPRTHGVGRSMYTDYEILCRTNIPAFKLRQSCVRRRYSDFEYFRDILERESARVTIPPLPGKVFTNRFSDDVIEGRRAGLEKFLKIVVGHPLLQTGSKVLAAFVQDPNWDRNAW</sequence>
<comment type="subcellular location">
    <subcellularLocation>
        <location evidence="3">Cytoplasm</location>
    </subcellularLocation>
    <subcellularLocation>
        <location evidence="2">Golgi apparatus membrane</location>
        <topology evidence="2">Peripheral membrane protein</topology>
        <orientation evidence="2">Cytoplasmic side</orientation>
    </subcellularLocation>
    <subcellularLocation>
        <location evidence="1">Prevacuolar compartment membrane</location>
        <topology evidence="1">Peripheral membrane protein</topology>
        <orientation evidence="1">Cytoplasmic side</orientation>
    </subcellularLocation>
</comment>
<evidence type="ECO:0000313" key="16">
    <source>
        <dbReference type="Proteomes" id="UP000037136"/>
    </source>
</evidence>
<evidence type="ECO:0000256" key="11">
    <source>
        <dbReference type="ARBA" id="ARBA00023136"/>
    </source>
</evidence>
<reference evidence="15 16" key="2">
    <citation type="journal article" date="2017" name="Sci. Rep.">
        <title>Ant-infecting Ophiocordyceps genomes reveal a high diversity of potential behavioral manipulation genes and a possible major role for enterotoxins.</title>
        <authorList>
            <person name="de Bekker C."/>
            <person name="Ohm R.A."/>
            <person name="Evans H.C."/>
            <person name="Brachmann A."/>
            <person name="Hughes D.P."/>
        </authorList>
    </citation>
    <scope>NUCLEOTIDE SEQUENCE [LARGE SCALE GENOMIC DNA]</scope>
    <source>
        <strain evidence="15 16">SC16a</strain>
    </source>
</reference>
<dbReference type="Gene3D" id="3.30.1520.10">
    <property type="entry name" value="Phox-like domain"/>
    <property type="match status" value="1"/>
</dbReference>
<dbReference type="GO" id="GO:0000139">
    <property type="term" value="C:Golgi membrane"/>
    <property type="evidence" value="ECO:0007669"/>
    <property type="project" value="UniProtKB-SubCell"/>
</dbReference>
<evidence type="ECO:0000313" key="15">
    <source>
        <dbReference type="EMBL" id="PFH59206.1"/>
    </source>
</evidence>
<dbReference type="InterPro" id="IPR036871">
    <property type="entry name" value="PX_dom_sf"/>
</dbReference>
<feature type="compositionally biased region" description="Polar residues" evidence="13">
    <location>
        <begin position="14"/>
        <end position="24"/>
    </location>
</feature>
<dbReference type="Pfam" id="PF00787">
    <property type="entry name" value="PX"/>
    <property type="match status" value="1"/>
</dbReference>
<dbReference type="GO" id="GO:0034499">
    <property type="term" value="P:late endosome to Golgi transport"/>
    <property type="evidence" value="ECO:0007669"/>
    <property type="project" value="TreeGrafter"/>
</dbReference>
<evidence type="ECO:0000256" key="9">
    <source>
        <dbReference type="ARBA" id="ARBA00023034"/>
    </source>
</evidence>
<dbReference type="AlphaFoldDB" id="A0A2A9PEF5"/>
<evidence type="ECO:0000256" key="12">
    <source>
        <dbReference type="ARBA" id="ARBA00025533"/>
    </source>
</evidence>
<keyword evidence="9" id="KW-0333">Golgi apparatus</keyword>
<evidence type="ECO:0000256" key="4">
    <source>
        <dbReference type="ARBA" id="ARBA00010883"/>
    </source>
</evidence>
<dbReference type="PANTHER" id="PTHR45963:SF2">
    <property type="entry name" value="RE52028P"/>
    <property type="match status" value="1"/>
</dbReference>
<feature type="domain" description="PX" evidence="14">
    <location>
        <begin position="103"/>
        <end position="220"/>
    </location>
</feature>
<dbReference type="PANTHER" id="PTHR45963">
    <property type="entry name" value="RE52028P"/>
    <property type="match status" value="1"/>
</dbReference>
<feature type="region of interest" description="Disordered" evidence="13">
    <location>
        <begin position="1"/>
        <end position="49"/>
    </location>
</feature>
<dbReference type="InterPro" id="IPR001683">
    <property type="entry name" value="PX_dom"/>
</dbReference>
<evidence type="ECO:0000256" key="8">
    <source>
        <dbReference type="ARBA" id="ARBA00022927"/>
    </source>
</evidence>
<dbReference type="STRING" id="268505.A0A2A9PEF5"/>
<evidence type="ECO:0000256" key="3">
    <source>
        <dbReference type="ARBA" id="ARBA00004496"/>
    </source>
</evidence>
<organism evidence="15 16">
    <name type="scientific">Ophiocordyceps unilateralis</name>
    <name type="common">Zombie-ant fungus</name>
    <name type="synonym">Torrubia unilateralis</name>
    <dbReference type="NCBI Taxonomy" id="268505"/>
    <lineage>
        <taxon>Eukaryota</taxon>
        <taxon>Fungi</taxon>
        <taxon>Dikarya</taxon>
        <taxon>Ascomycota</taxon>
        <taxon>Pezizomycotina</taxon>
        <taxon>Sordariomycetes</taxon>
        <taxon>Hypocreomycetidae</taxon>
        <taxon>Hypocreales</taxon>
        <taxon>Ophiocordycipitaceae</taxon>
        <taxon>Ophiocordyceps</taxon>
    </lineage>
</organism>
<dbReference type="FunFam" id="3.30.1520.10:FF:000030">
    <property type="entry name" value="Sorting nexin-3, variant"/>
    <property type="match status" value="1"/>
</dbReference>
<keyword evidence="8" id="KW-0653">Protein transport</keyword>
<evidence type="ECO:0000256" key="7">
    <source>
        <dbReference type="ARBA" id="ARBA00022490"/>
    </source>
</evidence>
<keyword evidence="16" id="KW-1185">Reference proteome</keyword>
<dbReference type="PROSITE" id="PS50195">
    <property type="entry name" value="PX"/>
    <property type="match status" value="1"/>
</dbReference>